<evidence type="ECO:0000313" key="1">
    <source>
        <dbReference type="EMBL" id="KAF2622227.1"/>
    </source>
</evidence>
<dbReference type="Proteomes" id="UP000799754">
    <property type="component" value="Unassembled WGS sequence"/>
</dbReference>
<proteinExistence type="predicted"/>
<comment type="caution">
    <text evidence="1">The sequence shown here is derived from an EMBL/GenBank/DDBJ whole genome shotgun (WGS) entry which is preliminary data.</text>
</comment>
<accession>A0ACB6RLN5</accession>
<reference evidence="1" key="1">
    <citation type="journal article" date="2020" name="Stud. Mycol.">
        <title>101 Dothideomycetes genomes: a test case for predicting lifestyles and emergence of pathogens.</title>
        <authorList>
            <person name="Haridas S."/>
            <person name="Albert R."/>
            <person name="Binder M."/>
            <person name="Bloem J."/>
            <person name="Labutti K."/>
            <person name="Salamov A."/>
            <person name="Andreopoulos B."/>
            <person name="Baker S."/>
            <person name="Barry K."/>
            <person name="Bills G."/>
            <person name="Bluhm B."/>
            <person name="Cannon C."/>
            <person name="Castanera R."/>
            <person name="Culley D."/>
            <person name="Daum C."/>
            <person name="Ezra D."/>
            <person name="Gonzalez J."/>
            <person name="Henrissat B."/>
            <person name="Kuo A."/>
            <person name="Liang C."/>
            <person name="Lipzen A."/>
            <person name="Lutzoni F."/>
            <person name="Magnuson J."/>
            <person name="Mondo S."/>
            <person name="Nolan M."/>
            <person name="Ohm R."/>
            <person name="Pangilinan J."/>
            <person name="Park H.-J."/>
            <person name="Ramirez L."/>
            <person name="Alfaro M."/>
            <person name="Sun H."/>
            <person name="Tritt A."/>
            <person name="Yoshinaga Y."/>
            <person name="Zwiers L.-H."/>
            <person name="Turgeon B."/>
            <person name="Goodwin S."/>
            <person name="Spatafora J."/>
            <person name="Crous P."/>
            <person name="Grigoriev I."/>
        </authorList>
    </citation>
    <scope>NUCLEOTIDE SEQUENCE</scope>
    <source>
        <strain evidence="1">CBS 525.71</strain>
    </source>
</reference>
<organism evidence="1 2">
    <name type="scientific">Macroventuria anomochaeta</name>
    <dbReference type="NCBI Taxonomy" id="301207"/>
    <lineage>
        <taxon>Eukaryota</taxon>
        <taxon>Fungi</taxon>
        <taxon>Dikarya</taxon>
        <taxon>Ascomycota</taxon>
        <taxon>Pezizomycotina</taxon>
        <taxon>Dothideomycetes</taxon>
        <taxon>Pleosporomycetidae</taxon>
        <taxon>Pleosporales</taxon>
        <taxon>Pleosporineae</taxon>
        <taxon>Didymellaceae</taxon>
        <taxon>Macroventuria</taxon>
    </lineage>
</organism>
<sequence>MAITPAAPGLEVTIEVDNVALPEHQYEDEDITNAGHEAFANSVTKYLEVPLGAEFSIRWLLKDGFHNAFTVYAAVVLQACMQTRPAVAYSCTRTPLFSQPYYCFPPSIL</sequence>
<evidence type="ECO:0000313" key="2">
    <source>
        <dbReference type="Proteomes" id="UP000799754"/>
    </source>
</evidence>
<keyword evidence="2" id="KW-1185">Reference proteome</keyword>
<gene>
    <name evidence="1" type="ORF">BU25DRAFT_462989</name>
</gene>
<dbReference type="EMBL" id="MU006746">
    <property type="protein sequence ID" value="KAF2622227.1"/>
    <property type="molecule type" value="Genomic_DNA"/>
</dbReference>
<protein>
    <submittedName>
        <fullName evidence="1">Uncharacterized protein</fullName>
    </submittedName>
</protein>
<name>A0ACB6RLN5_9PLEO</name>